<dbReference type="EMBL" id="LAVV01004976">
    <property type="protein sequence ID" value="KNZ61133.1"/>
    <property type="molecule type" value="Genomic_DNA"/>
</dbReference>
<name>A0A0L6VK40_9BASI</name>
<sequence>MTRSARQARSCRFHHESPLSLCGSVPFAERKAYDHQIHNRNREVPLNDQHPDESPLSPGVSVPTREVPPTNRLPFSLSINNSSTTNNHSLLLSATCPKSCNPQPTYPSITTKHIVWANRKLQPSSEVFFIRCSPSQTPWSTKPIISLPKLNVPPRQAVVSSTHVPHFIIEYHSFLEKPPKSTFNTLSKIIQMKWRVMDLPVPLSWPIIIKQSKI</sequence>
<comment type="caution">
    <text evidence="2">The sequence shown here is derived from an EMBL/GenBank/DDBJ whole genome shotgun (WGS) entry which is preliminary data.</text>
</comment>
<dbReference type="AlphaFoldDB" id="A0A0L6VK40"/>
<gene>
    <name evidence="2" type="ORF">VP01_1447g1</name>
</gene>
<dbReference type="STRING" id="27349.A0A0L6VK40"/>
<dbReference type="Proteomes" id="UP000037035">
    <property type="component" value="Unassembled WGS sequence"/>
</dbReference>
<reference evidence="2 3" key="1">
    <citation type="submission" date="2015-08" db="EMBL/GenBank/DDBJ databases">
        <title>Next Generation Sequencing and Analysis of the Genome of Puccinia sorghi L Schw, the Causal Agent of Maize Common Rust.</title>
        <authorList>
            <person name="Rochi L."/>
            <person name="Burguener G."/>
            <person name="Darino M."/>
            <person name="Turjanski A."/>
            <person name="Kreff E."/>
            <person name="Dieguez M.J."/>
            <person name="Sacco F."/>
        </authorList>
    </citation>
    <scope>NUCLEOTIDE SEQUENCE [LARGE SCALE GENOMIC DNA]</scope>
    <source>
        <strain evidence="2 3">RO10H11247</strain>
    </source>
</reference>
<protein>
    <submittedName>
        <fullName evidence="2">Uncharacterized protein</fullName>
    </submittedName>
</protein>
<feature type="region of interest" description="Disordered" evidence="1">
    <location>
        <begin position="43"/>
        <end position="67"/>
    </location>
</feature>
<dbReference type="VEuPathDB" id="FungiDB:VP01_1447g1"/>
<proteinExistence type="predicted"/>
<organism evidence="2 3">
    <name type="scientific">Puccinia sorghi</name>
    <dbReference type="NCBI Taxonomy" id="27349"/>
    <lineage>
        <taxon>Eukaryota</taxon>
        <taxon>Fungi</taxon>
        <taxon>Dikarya</taxon>
        <taxon>Basidiomycota</taxon>
        <taxon>Pucciniomycotina</taxon>
        <taxon>Pucciniomycetes</taxon>
        <taxon>Pucciniales</taxon>
        <taxon>Pucciniaceae</taxon>
        <taxon>Puccinia</taxon>
    </lineage>
</organism>
<evidence type="ECO:0000313" key="2">
    <source>
        <dbReference type="EMBL" id="KNZ61133.1"/>
    </source>
</evidence>
<accession>A0A0L6VK40</accession>
<evidence type="ECO:0000256" key="1">
    <source>
        <dbReference type="SAM" id="MobiDB-lite"/>
    </source>
</evidence>
<feature type="compositionally biased region" description="Basic and acidic residues" evidence="1">
    <location>
        <begin position="43"/>
        <end position="53"/>
    </location>
</feature>
<dbReference type="OrthoDB" id="2516277at2759"/>
<keyword evidence="3" id="KW-1185">Reference proteome</keyword>
<evidence type="ECO:0000313" key="3">
    <source>
        <dbReference type="Proteomes" id="UP000037035"/>
    </source>
</evidence>